<dbReference type="InterPro" id="IPR041698">
    <property type="entry name" value="Methyltransf_25"/>
</dbReference>
<feature type="domain" description="Methyltransferase" evidence="1">
    <location>
        <begin position="39"/>
        <end position="138"/>
    </location>
</feature>
<dbReference type="GO" id="GO:0032259">
    <property type="term" value="P:methylation"/>
    <property type="evidence" value="ECO:0007669"/>
    <property type="project" value="UniProtKB-KW"/>
</dbReference>
<keyword evidence="2" id="KW-0808">Transferase</keyword>
<keyword evidence="3" id="KW-1185">Reference proteome</keyword>
<sequence>MDRIYRHQRYIYDITRKYYLFGRDRMIRELNLKPGDRLVEIGCGTARNLVKIARRYPEARLYGLDASHEMLKSAAQTVARAGLSDRITLAHGYAENLSPAMFGETEPFEACLFSYSLSMIPDWRGAINAASHNLAAGGHIHIVDFGDLTGLGGLARAMMMGWLHLFHVAPREELLARLEHEPGAALRLLPGRYAFLLSTGTLSV</sequence>
<dbReference type="Gene3D" id="3.40.50.150">
    <property type="entry name" value="Vaccinia Virus protein VP39"/>
    <property type="match status" value="1"/>
</dbReference>
<keyword evidence="2" id="KW-0489">Methyltransferase</keyword>
<evidence type="ECO:0000313" key="3">
    <source>
        <dbReference type="Proteomes" id="UP001499951"/>
    </source>
</evidence>
<protein>
    <submittedName>
        <fullName evidence="2">Class I SAM-dependent methyltransferase</fullName>
    </submittedName>
</protein>
<dbReference type="PANTHER" id="PTHR43667:SF2">
    <property type="entry name" value="FATTY ACID C-METHYL TRANSFERASE"/>
    <property type="match status" value="1"/>
</dbReference>
<organism evidence="2 3">
    <name type="scientific">Rhizomicrobium electricum</name>
    <dbReference type="NCBI Taxonomy" id="480070"/>
    <lineage>
        <taxon>Bacteria</taxon>
        <taxon>Pseudomonadati</taxon>
        <taxon>Pseudomonadota</taxon>
        <taxon>Alphaproteobacteria</taxon>
        <taxon>Micropepsales</taxon>
        <taxon>Micropepsaceae</taxon>
        <taxon>Rhizomicrobium</taxon>
    </lineage>
</organism>
<reference evidence="2 3" key="1">
    <citation type="journal article" date="2019" name="Int. J. Syst. Evol. Microbiol.">
        <title>The Global Catalogue of Microorganisms (GCM) 10K type strain sequencing project: providing services to taxonomists for standard genome sequencing and annotation.</title>
        <authorList>
            <consortium name="The Broad Institute Genomics Platform"/>
            <consortium name="The Broad Institute Genome Sequencing Center for Infectious Disease"/>
            <person name="Wu L."/>
            <person name="Ma J."/>
        </authorList>
    </citation>
    <scope>NUCLEOTIDE SEQUENCE [LARGE SCALE GENOMIC DNA]</scope>
    <source>
        <strain evidence="2 3">JCM 15089</strain>
    </source>
</reference>
<dbReference type="Proteomes" id="UP001499951">
    <property type="component" value="Unassembled WGS sequence"/>
</dbReference>
<accession>A0ABN1F4Q0</accession>
<evidence type="ECO:0000313" key="2">
    <source>
        <dbReference type="EMBL" id="GAA0582298.1"/>
    </source>
</evidence>
<dbReference type="EMBL" id="BAAADD010000009">
    <property type="protein sequence ID" value="GAA0582298.1"/>
    <property type="molecule type" value="Genomic_DNA"/>
</dbReference>
<comment type="caution">
    <text evidence="2">The sequence shown here is derived from an EMBL/GenBank/DDBJ whole genome shotgun (WGS) entry which is preliminary data.</text>
</comment>
<gene>
    <name evidence="2" type="ORF">GCM10008942_34010</name>
</gene>
<dbReference type="InterPro" id="IPR050723">
    <property type="entry name" value="CFA/CMAS"/>
</dbReference>
<evidence type="ECO:0000259" key="1">
    <source>
        <dbReference type="Pfam" id="PF13649"/>
    </source>
</evidence>
<proteinExistence type="predicted"/>
<name>A0ABN1F4Q0_9PROT</name>
<dbReference type="Pfam" id="PF13649">
    <property type="entry name" value="Methyltransf_25"/>
    <property type="match status" value="1"/>
</dbReference>
<dbReference type="CDD" id="cd02440">
    <property type="entry name" value="AdoMet_MTases"/>
    <property type="match status" value="1"/>
</dbReference>
<dbReference type="InterPro" id="IPR029063">
    <property type="entry name" value="SAM-dependent_MTases_sf"/>
</dbReference>
<dbReference type="PANTHER" id="PTHR43667">
    <property type="entry name" value="CYCLOPROPANE-FATTY-ACYL-PHOSPHOLIPID SYNTHASE"/>
    <property type="match status" value="1"/>
</dbReference>
<dbReference type="SUPFAM" id="SSF53335">
    <property type="entry name" value="S-adenosyl-L-methionine-dependent methyltransferases"/>
    <property type="match status" value="1"/>
</dbReference>
<dbReference type="GO" id="GO:0008168">
    <property type="term" value="F:methyltransferase activity"/>
    <property type="evidence" value="ECO:0007669"/>
    <property type="project" value="UniProtKB-KW"/>
</dbReference>